<feature type="region of interest" description="Disordered" evidence="6">
    <location>
        <begin position="827"/>
        <end position="847"/>
    </location>
</feature>
<dbReference type="PROSITE" id="PS50297">
    <property type="entry name" value="ANK_REP_REGION"/>
    <property type="match status" value="4"/>
</dbReference>
<dbReference type="OMA" id="RANDGMQ"/>
<feature type="compositionally biased region" description="Low complexity" evidence="6">
    <location>
        <begin position="354"/>
        <end position="371"/>
    </location>
</feature>
<evidence type="ECO:0000256" key="5">
    <source>
        <dbReference type="PROSITE-ProRule" id="PRU00023"/>
    </source>
</evidence>
<evidence type="ECO:0000256" key="6">
    <source>
        <dbReference type="SAM" id="MobiDB-lite"/>
    </source>
</evidence>
<keyword evidence="3" id="KW-1009">Hearing</keyword>
<evidence type="ECO:0000256" key="1">
    <source>
        <dbReference type="ARBA" id="ARBA00004645"/>
    </source>
</evidence>
<dbReference type="PROSITE" id="PS50088">
    <property type="entry name" value="ANK_REPEAT"/>
    <property type="match status" value="5"/>
</dbReference>
<feature type="compositionally biased region" description="Pro residues" evidence="6">
    <location>
        <begin position="675"/>
        <end position="684"/>
    </location>
</feature>
<feature type="region of interest" description="Disordered" evidence="6">
    <location>
        <begin position="354"/>
        <end position="385"/>
    </location>
</feature>
<dbReference type="GO" id="GO:0051015">
    <property type="term" value="F:actin filament binding"/>
    <property type="evidence" value="ECO:0007669"/>
    <property type="project" value="TreeGrafter"/>
</dbReference>
<sequence length="878" mass="95218">MSVDQTLLAVRTGQLSAVKRAMARGELDRSLRDPYGATCLHLAARSGNLDLVRFLVEEAGHSTIATAQNGALPSHDSAAAGHQSCLDYLLRWGCPDQARDHSGATVLHLSARFGHLNVLRYLVEVRGLSIRDKDKKGVSVLHYASAKGDLSCLMYILTTVPDMVNERTESGATPAYFAVQNGHLSCLQHLVTAAGANVHLRANDGMQPIHAAAQTGQLHCLIWLVQDQGVLPMERDNDGATPLHFAASRGHAGVVRWLLDNGAVCERDHLGGTPLHDAAEHGQLECAKILVEHGCDVNSEDKDFLVASDLAKKCGHFHVAKFLRSIEKRTGKAKGKGQSGHTPSDHEAGVYVKHSVSSPTNTSSSLSSSALSDHDSLSSVGTIEREFVDPPGRYQVIDSPEPTPDPQYVQIYEKLTDVGPTTFQVNGFRATHKTAASPEGRGSRNGSEGLSIPKKVTEVCSQGTQTECPEPRVENGAEDGLENGKSQWESDHKGAATTPPVVSPKKSIRRQSATEQSVISSSRREAWIETNHAAVAGRPPRALKPSPDKKALRFSTTVMVEEIAQQEEEENPVSPTKRNVQLIPLNMSSEARLQSPPPRKSSDLDDVPSPPSITNSPPSYLPTVRPSRPTAIVIPPPPMMASPPTSLQNREDNLDKLREVSSRLSFITSAVLTPLSPPPPPPPQLANGLPQHSPTTSLSLQLAPSVPGPPSPSDLASVVLKPSPQNSRPSSSNSSKGGKLNGFGTDLLAEIQAGAQLRQARQNQSRFLRINKDPPPRSPSPVNDKGPRVFYAADFLDSIPLVDESGAELPDWRRRFLAKKEADRANQRAAMEYRQQKQQRAEERKYRDMPPWKVELLKKKEAKYMGVSDTSWQNGTTS</sequence>
<dbReference type="PANTHER" id="PTHR24153">
    <property type="entry name" value="ESPIN"/>
    <property type="match status" value="1"/>
</dbReference>
<feature type="repeat" description="ANK" evidence="5">
    <location>
        <begin position="170"/>
        <end position="203"/>
    </location>
</feature>
<evidence type="ECO:0000313" key="7">
    <source>
        <dbReference type="EnsemblMetazoa" id="XP_038079141.1"/>
    </source>
</evidence>
<protein>
    <recommendedName>
        <fullName evidence="9">Espin</fullName>
    </recommendedName>
</protein>
<keyword evidence="8" id="KW-1185">Reference proteome</keyword>
<organism evidence="7 8">
    <name type="scientific">Patiria miniata</name>
    <name type="common">Bat star</name>
    <name type="synonym">Asterina miniata</name>
    <dbReference type="NCBI Taxonomy" id="46514"/>
    <lineage>
        <taxon>Eukaryota</taxon>
        <taxon>Metazoa</taxon>
        <taxon>Echinodermata</taxon>
        <taxon>Eleutherozoa</taxon>
        <taxon>Asterozoa</taxon>
        <taxon>Asteroidea</taxon>
        <taxon>Valvatacea</taxon>
        <taxon>Valvatida</taxon>
        <taxon>Asterinidae</taxon>
        <taxon>Patiria</taxon>
    </lineage>
</organism>
<evidence type="ECO:0000256" key="2">
    <source>
        <dbReference type="ARBA" id="ARBA00022737"/>
    </source>
</evidence>
<evidence type="ECO:0000313" key="8">
    <source>
        <dbReference type="Proteomes" id="UP000887568"/>
    </source>
</evidence>
<feature type="repeat" description="ANK" evidence="5">
    <location>
        <begin position="102"/>
        <end position="124"/>
    </location>
</feature>
<keyword evidence="4 5" id="KW-0040">ANK repeat</keyword>
<feature type="region of interest" description="Disordered" evidence="6">
    <location>
        <begin position="562"/>
        <end position="649"/>
    </location>
</feature>
<comment type="subcellular location">
    <subcellularLocation>
        <location evidence="1">Cell projection</location>
        <location evidence="1">Stereocilium</location>
    </subcellularLocation>
</comment>
<dbReference type="PRINTS" id="PR01415">
    <property type="entry name" value="ANKYRIN"/>
</dbReference>
<dbReference type="Proteomes" id="UP000887568">
    <property type="component" value="Unplaced"/>
</dbReference>
<dbReference type="InterPro" id="IPR002110">
    <property type="entry name" value="Ankyrin_rpt"/>
</dbReference>
<feature type="compositionally biased region" description="Polar residues" evidence="6">
    <location>
        <begin position="690"/>
        <end position="702"/>
    </location>
</feature>
<reference evidence="7" key="1">
    <citation type="submission" date="2022-11" db="UniProtKB">
        <authorList>
            <consortium name="EnsemblMetazoa"/>
        </authorList>
    </citation>
    <scope>IDENTIFICATION</scope>
</reference>
<dbReference type="PANTHER" id="PTHR24153:SF8">
    <property type="entry name" value="FORKED, ISOFORM F"/>
    <property type="match status" value="1"/>
</dbReference>
<evidence type="ECO:0000256" key="3">
    <source>
        <dbReference type="ARBA" id="ARBA00022740"/>
    </source>
</evidence>
<dbReference type="GO" id="GO:0032420">
    <property type="term" value="C:stereocilium"/>
    <property type="evidence" value="ECO:0007669"/>
    <property type="project" value="UniProtKB-SubCell"/>
</dbReference>
<feature type="repeat" description="ANK" evidence="5">
    <location>
        <begin position="238"/>
        <end position="263"/>
    </location>
</feature>
<dbReference type="InterPro" id="IPR052420">
    <property type="entry name" value="Espin/Espin-like"/>
</dbReference>
<keyword evidence="2" id="KW-0677">Repeat</keyword>
<dbReference type="AlphaFoldDB" id="A0A914BTT2"/>
<accession>A0A914BTT2</accession>
<dbReference type="OrthoDB" id="10261302at2759"/>
<dbReference type="GO" id="GO:0051017">
    <property type="term" value="P:actin filament bundle assembly"/>
    <property type="evidence" value="ECO:0007669"/>
    <property type="project" value="TreeGrafter"/>
</dbReference>
<feature type="compositionally biased region" description="Low complexity" evidence="6">
    <location>
        <begin position="721"/>
        <end position="738"/>
    </location>
</feature>
<dbReference type="InterPro" id="IPR036770">
    <property type="entry name" value="Ankyrin_rpt-contain_sf"/>
</dbReference>
<dbReference type="GO" id="GO:0007605">
    <property type="term" value="P:sensory perception of sound"/>
    <property type="evidence" value="ECO:0007669"/>
    <property type="project" value="UniProtKB-KW"/>
</dbReference>
<name>A0A914BTT2_PATMI</name>
<feature type="region of interest" description="Disordered" evidence="6">
    <location>
        <begin position="671"/>
        <end position="741"/>
    </location>
</feature>
<dbReference type="GO" id="GO:0005737">
    <property type="term" value="C:cytoplasm"/>
    <property type="evidence" value="ECO:0007669"/>
    <property type="project" value="TreeGrafter"/>
</dbReference>
<dbReference type="SUPFAM" id="SSF48403">
    <property type="entry name" value="Ankyrin repeat"/>
    <property type="match status" value="1"/>
</dbReference>
<dbReference type="Pfam" id="PF12796">
    <property type="entry name" value="Ank_2"/>
    <property type="match status" value="3"/>
</dbReference>
<dbReference type="SMART" id="SM00248">
    <property type="entry name" value="ANK"/>
    <property type="match status" value="8"/>
</dbReference>
<feature type="region of interest" description="Disordered" evidence="6">
    <location>
        <begin position="461"/>
        <end position="518"/>
    </location>
</feature>
<dbReference type="Gene3D" id="1.25.40.20">
    <property type="entry name" value="Ankyrin repeat-containing domain"/>
    <property type="match status" value="1"/>
</dbReference>
<dbReference type="Pfam" id="PF00023">
    <property type="entry name" value="Ank"/>
    <property type="match status" value="1"/>
</dbReference>
<feature type="repeat" description="ANK" evidence="5">
    <location>
        <begin position="35"/>
        <end position="67"/>
    </location>
</feature>
<proteinExistence type="predicted"/>
<evidence type="ECO:0000256" key="4">
    <source>
        <dbReference type="ARBA" id="ARBA00023043"/>
    </source>
</evidence>
<dbReference type="RefSeq" id="XP_038079141.1">
    <property type="nucleotide sequence ID" value="XM_038223213.1"/>
</dbReference>
<feature type="repeat" description="ANK" evidence="5">
    <location>
        <begin position="270"/>
        <end position="302"/>
    </location>
</feature>
<dbReference type="EnsemblMetazoa" id="XM_038223213.1">
    <property type="protein sequence ID" value="XP_038079141.1"/>
    <property type="gene ID" value="LOC119746329"/>
</dbReference>
<evidence type="ECO:0008006" key="9">
    <source>
        <dbReference type="Google" id="ProtNLM"/>
    </source>
</evidence>
<dbReference type="GeneID" id="119746329"/>